<proteinExistence type="predicted"/>
<organism evidence="1">
    <name type="scientific">Calcidiscus leptoporus</name>
    <dbReference type="NCBI Taxonomy" id="127549"/>
    <lineage>
        <taxon>Eukaryota</taxon>
        <taxon>Haptista</taxon>
        <taxon>Haptophyta</taxon>
        <taxon>Prymnesiophyceae</taxon>
        <taxon>Coccolithales</taxon>
        <taxon>Calcidiscaceae</taxon>
        <taxon>Calcidiscus</taxon>
    </lineage>
</organism>
<dbReference type="AlphaFoldDB" id="A0A7S0J682"/>
<gene>
    <name evidence="1" type="ORF">CLEP1334_LOCUS17408</name>
</gene>
<accession>A0A7S0J682</accession>
<name>A0A7S0J682_9EUKA</name>
<evidence type="ECO:0000313" key="1">
    <source>
        <dbReference type="EMBL" id="CAD8542122.1"/>
    </source>
</evidence>
<protein>
    <submittedName>
        <fullName evidence="1">Uncharacterized protein</fullName>
    </submittedName>
</protein>
<dbReference type="EMBL" id="HBER01034494">
    <property type="protein sequence ID" value="CAD8542122.1"/>
    <property type="molecule type" value="Transcribed_RNA"/>
</dbReference>
<reference evidence="1" key="1">
    <citation type="submission" date="2021-01" db="EMBL/GenBank/DDBJ databases">
        <authorList>
            <person name="Corre E."/>
            <person name="Pelletier E."/>
            <person name="Niang G."/>
            <person name="Scheremetjew M."/>
            <person name="Finn R."/>
            <person name="Kale V."/>
            <person name="Holt S."/>
            <person name="Cochrane G."/>
            <person name="Meng A."/>
            <person name="Brown T."/>
            <person name="Cohen L."/>
        </authorList>
    </citation>
    <scope>NUCLEOTIDE SEQUENCE</scope>
    <source>
        <strain evidence="1">RCC1130</strain>
    </source>
</reference>
<sequence length="239" mass="26737">MCSKTKETSVDPEMPLSRATVGVKCAAPEIKLQLEELLTEVDQHYSMFLDTSLANLIAVQKSWQRSPEEVFFWRGQKRRELEHKLDAFQDFMDSTLLLLEGVTNQDCSERATCSSEDNAVNAPSRLYDLSNSTFDRSMKTAQACGLAVVMASKLDPARCSSYYMVWQMPENEGDPAGCFCLSTSTTCTRAGRNSGRALNLADSLKGEQPEFRTLRLGSIPSKQDRNHYYFKINANSPSS</sequence>